<dbReference type="Proteomes" id="UP001152562">
    <property type="component" value="Unassembled WGS sequence"/>
</dbReference>
<proteinExistence type="predicted"/>
<reference evidence="1" key="1">
    <citation type="submission" date="2022-05" db="EMBL/GenBank/DDBJ databases">
        <authorList>
            <person name="Okamura Y."/>
        </authorList>
    </citation>
    <scope>NUCLEOTIDE SEQUENCE</scope>
</reference>
<name>A0A9P0T4X8_PIEBR</name>
<organism evidence="1 2">
    <name type="scientific">Pieris brassicae</name>
    <name type="common">White butterfly</name>
    <name type="synonym">Large white butterfly</name>
    <dbReference type="NCBI Taxonomy" id="7116"/>
    <lineage>
        <taxon>Eukaryota</taxon>
        <taxon>Metazoa</taxon>
        <taxon>Ecdysozoa</taxon>
        <taxon>Arthropoda</taxon>
        <taxon>Hexapoda</taxon>
        <taxon>Insecta</taxon>
        <taxon>Pterygota</taxon>
        <taxon>Neoptera</taxon>
        <taxon>Endopterygota</taxon>
        <taxon>Lepidoptera</taxon>
        <taxon>Glossata</taxon>
        <taxon>Ditrysia</taxon>
        <taxon>Papilionoidea</taxon>
        <taxon>Pieridae</taxon>
        <taxon>Pierinae</taxon>
        <taxon>Pieris</taxon>
    </lineage>
</organism>
<keyword evidence="2" id="KW-1185">Reference proteome</keyword>
<protein>
    <submittedName>
        <fullName evidence="1">Uncharacterized protein</fullName>
    </submittedName>
</protein>
<sequence>MGVKLDDFRAKIVVKEGMYVRPARAAGCEALSAVSRALPAEATPLCRRVQRQCTRTLANRAVRLCV</sequence>
<dbReference type="EMBL" id="CALOZG010000004">
    <property type="protein sequence ID" value="CAH4019512.1"/>
    <property type="molecule type" value="Genomic_DNA"/>
</dbReference>
<comment type="caution">
    <text evidence="1">The sequence shown here is derived from an EMBL/GenBank/DDBJ whole genome shotgun (WGS) entry which is preliminary data.</text>
</comment>
<accession>A0A9P0T4X8</accession>
<gene>
    <name evidence="1" type="ORF">PIBRA_LOCUS3717</name>
</gene>
<evidence type="ECO:0000313" key="2">
    <source>
        <dbReference type="Proteomes" id="UP001152562"/>
    </source>
</evidence>
<dbReference type="AlphaFoldDB" id="A0A9P0T4X8"/>
<evidence type="ECO:0000313" key="1">
    <source>
        <dbReference type="EMBL" id="CAH4019512.1"/>
    </source>
</evidence>